<feature type="compositionally biased region" description="Basic and acidic residues" evidence="1">
    <location>
        <begin position="332"/>
        <end position="353"/>
    </location>
</feature>
<sequence>MASPMPAHSSGWNQPPAAGETVDEYGLQTKFMNLKVHYTFDREAKEKCLARGSQPLQVQTVPVDDSNTIGIVDLRACVHVIAECSPELTNHDCDYTIYAIDYSEPDFPLVGQGLLSWVFQSMRPDFGNYQPKMVTGRVTRNILGVFGGGNRETLEVRLKLSETTRIQRSVTYAPPPVDQQPARPMEQAVPPHAASEWNSLIQSNSQGVSQQANHSYGGPPPPPMHNSHSPAMAHALPPGPPPPLVRQGSFGPSYNQNSPAQEQARVAPMPVDTQSQPLPNIPAPSSRPSSRASNRPPRRKPPTGRPRGRPRKKPNEGNTSGYEDGTEGEEAALPKEDEPVKKRAKVTKVDKADATPFAAEPESLRVAASNSSSLRNFRPLAINSDSVTGSHLQEVPRAPTPVPNGRLRAVPGREPSSLKRRESALSQRPVSSFATSDMGGFPSPGMMDDDRSPDSTAPTPNYPEDSPADIGSSPPVQQATPYMRSSPPPSSPVLPPMPAMARQEHSMSGNDVSELFGEGDPSNMEELPPQPRTHSAPKQSVPVQVFQLQDGPSGQDLVHVRTYNTPYPTSNTPAPTESSLLPPARRESSRPQPNAQSTKRKRPQSTATSPNLAPTPPPTTDAIERAMSPNLTSTPAPIQAPTPIPLPQTIRAPDSIQEPIFVPIPTATSPANAAEGPAPSSAAPPPESFATTTPTPELSQLGDLTDDIFYDPIVQLASTFSSRDEAPPPLQPPSRSSQPPQPKPQNSNKPKHPRQLNRSQSAGPLVLPSTPASDPIGPSTLSQPPAVASGRPSSVGGADMRRPSSMGPLALPLPESAVDHAPSANQAAPEESCPPSDALPPPSSPPAQRSNKNIVKKHAIKQRLEEAINNGEMPPFCSNCGAIETPTWRKIWIQERDGVPERCEYSEKPGKITAVEVLQRDEDGNPTLHRVVKKSLAITDEKAKWQESLLCNPCGIWLTKCKTHRPPDRWDKDASRLGQERRKRGTGRSTSRPKKNRPKDDAPFNLTSEAYLTTDALDPIAPSSPKMGEVIPLDTNPSQRTERIGSQDKDKADSNGNGNGNIDLEVRSQPGSSHSQGSGTAQSPIDIDFDEMAGSTKRLLFPSPRKEGVPKVLCNVDINIVQTTEYRPGQHVKGDQENVALAVVAGSHGSTGKLDDLEALFNSPLKERPSTPPPDAAHPQAEAFKTPTRPTPSHRPITRSVSRSLRSAKSIVSPNQHALEQQTPTKTPRSMLRVPGSSARRRSPRAHQGSFDVFDSPVSRSIVQLLSEGNMLGTGENEVDLSSLQGLGHMEESFDFSLLSTDNLMPSSPSRAGSTGLTFDYDGVTSNIGDWMDSVMKLK</sequence>
<dbReference type="InterPro" id="IPR057725">
    <property type="entry name" value="Ams2-SPT21_N"/>
</dbReference>
<feature type="compositionally biased region" description="Basic residues" evidence="1">
    <location>
        <begin position="296"/>
        <end position="312"/>
    </location>
</feature>
<evidence type="ECO:0000313" key="3">
    <source>
        <dbReference type="EMBL" id="ETS01040.1"/>
    </source>
</evidence>
<reference evidence="4" key="1">
    <citation type="journal article" date="2013" name="Ind. Biotechnol.">
        <title>Comparative genomics analysis of Trichoderma reesei strains.</title>
        <authorList>
            <person name="Koike H."/>
            <person name="Aerts A."/>
            <person name="LaButti K."/>
            <person name="Grigoriev I.V."/>
            <person name="Baker S.E."/>
        </authorList>
    </citation>
    <scope>NUCLEOTIDE SEQUENCE [LARGE SCALE GENOMIC DNA]</scope>
    <source>
        <strain evidence="4">ATCC 56765 / BCRC 32924 / NRRL 11460 / Rut C-30</strain>
    </source>
</reference>
<dbReference type="EMBL" id="KI911149">
    <property type="protein sequence ID" value="ETS01040.1"/>
    <property type="molecule type" value="Genomic_DNA"/>
</dbReference>
<dbReference type="Gene3D" id="3.30.50.10">
    <property type="entry name" value="Erythroid Transcription Factor GATA-1, subunit A"/>
    <property type="match status" value="1"/>
</dbReference>
<feature type="compositionally biased region" description="Basic and acidic residues" evidence="1">
    <location>
        <begin position="1040"/>
        <end position="1053"/>
    </location>
</feature>
<feature type="compositionally biased region" description="Polar residues" evidence="1">
    <location>
        <begin position="196"/>
        <end position="211"/>
    </location>
</feature>
<dbReference type="SUPFAM" id="SSF57716">
    <property type="entry name" value="Glucocorticoid receptor-like (DNA-binding domain)"/>
    <property type="match status" value="1"/>
</dbReference>
<dbReference type="Proteomes" id="UP000024376">
    <property type="component" value="Unassembled WGS sequence"/>
</dbReference>
<feature type="region of interest" description="Disordered" evidence="1">
    <location>
        <begin position="167"/>
        <end position="852"/>
    </location>
</feature>
<feature type="compositionally biased region" description="Polar residues" evidence="1">
    <location>
        <begin position="250"/>
        <end position="261"/>
    </location>
</feature>
<feature type="compositionally biased region" description="Polar residues" evidence="1">
    <location>
        <begin position="1199"/>
        <end position="1228"/>
    </location>
</feature>
<feature type="compositionally biased region" description="Low complexity" evidence="1">
    <location>
        <begin position="225"/>
        <end position="236"/>
    </location>
</feature>
<dbReference type="Pfam" id="PF25823">
    <property type="entry name" value="Ams2-SPT21_N"/>
    <property type="match status" value="1"/>
</dbReference>
<dbReference type="GO" id="GO:0030466">
    <property type="term" value="P:silent mating-type cassette heterochromatin formation"/>
    <property type="evidence" value="ECO:0007669"/>
    <property type="project" value="TreeGrafter"/>
</dbReference>
<evidence type="ECO:0000259" key="2">
    <source>
        <dbReference type="Pfam" id="PF25823"/>
    </source>
</evidence>
<evidence type="ECO:0000313" key="4">
    <source>
        <dbReference type="Proteomes" id="UP000024376"/>
    </source>
</evidence>
<organism evidence="3 4">
    <name type="scientific">Hypocrea jecorina (strain ATCC 56765 / BCRC 32924 / NRRL 11460 / Rut C-30)</name>
    <name type="common">Trichoderma reesei</name>
    <dbReference type="NCBI Taxonomy" id="1344414"/>
    <lineage>
        <taxon>Eukaryota</taxon>
        <taxon>Fungi</taxon>
        <taxon>Dikarya</taxon>
        <taxon>Ascomycota</taxon>
        <taxon>Pezizomycotina</taxon>
        <taxon>Sordariomycetes</taxon>
        <taxon>Hypocreomycetidae</taxon>
        <taxon>Hypocreales</taxon>
        <taxon>Hypocreaceae</taxon>
        <taxon>Trichoderma</taxon>
    </lineage>
</organism>
<feature type="domain" description="Ams2/SPT21 N-terminal" evidence="2">
    <location>
        <begin position="27"/>
        <end position="162"/>
    </location>
</feature>
<feature type="region of interest" description="Disordered" evidence="1">
    <location>
        <begin position="1017"/>
        <end position="1086"/>
    </location>
</feature>
<dbReference type="KEGG" id="trr:M419DRAFT_130674"/>
<dbReference type="InterPro" id="IPR042403">
    <property type="entry name" value="Spt21/Ams2"/>
</dbReference>
<dbReference type="PANTHER" id="PTHR39147">
    <property type="entry name" value="PROTEIN SPT21"/>
    <property type="match status" value="1"/>
</dbReference>
<feature type="compositionally biased region" description="Low complexity" evidence="1">
    <location>
        <begin position="283"/>
        <end position="295"/>
    </location>
</feature>
<feature type="region of interest" description="Disordered" evidence="1">
    <location>
        <begin position="965"/>
        <end position="1005"/>
    </location>
</feature>
<dbReference type="OrthoDB" id="3199820at2759"/>
<proteinExistence type="predicted"/>
<feature type="compositionally biased region" description="Polar residues" evidence="1">
    <location>
        <begin position="532"/>
        <end position="552"/>
    </location>
</feature>
<feature type="compositionally biased region" description="Basic residues" evidence="1">
    <location>
        <begin position="981"/>
        <end position="997"/>
    </location>
</feature>
<feature type="compositionally biased region" description="Polar residues" evidence="1">
    <location>
        <begin position="424"/>
        <end position="435"/>
    </location>
</feature>
<feature type="compositionally biased region" description="Low complexity" evidence="1">
    <location>
        <begin position="1068"/>
        <end position="1079"/>
    </location>
</feature>
<feature type="compositionally biased region" description="Basic and acidic residues" evidence="1">
    <location>
        <begin position="965"/>
        <end position="980"/>
    </location>
</feature>
<feature type="compositionally biased region" description="Low complexity" evidence="1">
    <location>
        <begin position="669"/>
        <end position="681"/>
    </location>
</feature>
<feature type="compositionally biased region" description="Low complexity" evidence="1">
    <location>
        <begin position="688"/>
        <end position="697"/>
    </location>
</feature>
<accession>A0A024S6R7</accession>
<gene>
    <name evidence="3" type="ORF">M419DRAFT_130674</name>
</gene>
<dbReference type="PANTHER" id="PTHR39147:SF1">
    <property type="entry name" value="PROTEIN SPT21"/>
    <property type="match status" value="1"/>
</dbReference>
<dbReference type="GO" id="GO:0008270">
    <property type="term" value="F:zinc ion binding"/>
    <property type="evidence" value="ECO:0007669"/>
    <property type="project" value="InterPro"/>
</dbReference>
<dbReference type="InterPro" id="IPR013088">
    <property type="entry name" value="Znf_NHR/GATA"/>
</dbReference>
<dbReference type="GO" id="GO:0000183">
    <property type="term" value="P:rDNA heterochromatin formation"/>
    <property type="evidence" value="ECO:0007669"/>
    <property type="project" value="TreeGrafter"/>
</dbReference>
<protein>
    <recommendedName>
        <fullName evidence="2">Ams2/SPT21 N-terminal domain-containing protein</fullName>
    </recommendedName>
</protein>
<dbReference type="GO" id="GO:0006357">
    <property type="term" value="P:regulation of transcription by RNA polymerase II"/>
    <property type="evidence" value="ECO:0007669"/>
    <property type="project" value="TreeGrafter"/>
</dbReference>
<feature type="compositionally biased region" description="Pro residues" evidence="1">
    <location>
        <begin position="486"/>
        <end position="498"/>
    </location>
</feature>
<name>A0A024S6R7_HYPJR</name>
<evidence type="ECO:0000256" key="1">
    <source>
        <dbReference type="SAM" id="MobiDB-lite"/>
    </source>
</evidence>
<feature type="compositionally biased region" description="Low complexity" evidence="1">
    <location>
        <begin position="562"/>
        <end position="576"/>
    </location>
</feature>
<dbReference type="HOGENOM" id="CLU_001743_2_0_1"/>
<feature type="region of interest" description="Disordered" evidence="1">
    <location>
        <begin position="1164"/>
        <end position="1252"/>
    </location>
</feature>
<feature type="compositionally biased region" description="Low complexity" evidence="1">
    <location>
        <begin position="733"/>
        <end position="748"/>
    </location>
</feature>